<accession>A0A069S961</accession>
<dbReference type="GO" id="GO:0016787">
    <property type="term" value="F:hydrolase activity"/>
    <property type="evidence" value="ECO:0007669"/>
    <property type="project" value="UniProtKB-KW"/>
</dbReference>
<evidence type="ECO:0000313" key="1">
    <source>
        <dbReference type="EMBL" id="KDS48441.1"/>
    </source>
</evidence>
<dbReference type="AlphaFoldDB" id="A0A069S961"/>
<dbReference type="InterPro" id="IPR011050">
    <property type="entry name" value="Pectin_lyase_fold/virulence"/>
</dbReference>
<dbReference type="Proteomes" id="UP000027661">
    <property type="component" value="Unassembled WGS sequence"/>
</dbReference>
<name>A0A069S961_PHOVU</name>
<sequence length="107" mass="12100">MLTLFVRVTSMYAGEGMDNHYFTEVHDIYVKDLKCKKVNVAALVLQGTEEKPIYNVTFDNVDVDKAGIGLGFSNTKTIGVSNCNWEVMLGCRLQPVRKMVYSINRFV</sequence>
<dbReference type="Gene3D" id="2.160.20.10">
    <property type="entry name" value="Single-stranded right-handed beta-helix, Pectin lyase-like"/>
    <property type="match status" value="1"/>
</dbReference>
<evidence type="ECO:0000313" key="2">
    <source>
        <dbReference type="Proteomes" id="UP000027661"/>
    </source>
</evidence>
<gene>
    <name evidence="1" type="ORF">M099_3272</name>
</gene>
<dbReference type="RefSeq" id="WP_224205408.1">
    <property type="nucleotide sequence ID" value="NZ_JNHM01000081.1"/>
</dbReference>
<organism evidence="1 2">
    <name type="scientific">Phocaeicola vulgatus str. 3975 RP4</name>
    <dbReference type="NCBI Taxonomy" id="1339352"/>
    <lineage>
        <taxon>Bacteria</taxon>
        <taxon>Pseudomonadati</taxon>
        <taxon>Bacteroidota</taxon>
        <taxon>Bacteroidia</taxon>
        <taxon>Bacteroidales</taxon>
        <taxon>Bacteroidaceae</taxon>
        <taxon>Phocaeicola</taxon>
    </lineage>
</organism>
<dbReference type="PATRIC" id="fig|1339352.3.peg.3110"/>
<protein>
    <submittedName>
        <fullName evidence="1">Glycoside hydrolase, family 28 domain protein</fullName>
    </submittedName>
</protein>
<dbReference type="InterPro" id="IPR012334">
    <property type="entry name" value="Pectin_lyas_fold"/>
</dbReference>
<reference evidence="1 2" key="1">
    <citation type="submission" date="2014-04" db="EMBL/GenBank/DDBJ databases">
        <authorList>
            <person name="Sears C."/>
            <person name="Carroll K."/>
            <person name="Sack B.R."/>
            <person name="Qadri F."/>
            <person name="Myers L.L."/>
            <person name="Chung G.-T."/>
            <person name="Escheverria P."/>
            <person name="Fraser C.M."/>
            <person name="Sadzewicz L."/>
            <person name="Shefchek K.A."/>
            <person name="Tallon L."/>
            <person name="Das S.P."/>
            <person name="Daugherty S."/>
            <person name="Mongodin E.F."/>
        </authorList>
    </citation>
    <scope>NUCLEOTIDE SEQUENCE [LARGE SCALE GENOMIC DNA]</scope>
    <source>
        <strain evidence="1 2">3975 RP4</strain>
    </source>
</reference>
<dbReference type="EMBL" id="JNHM01000081">
    <property type="protein sequence ID" value="KDS48441.1"/>
    <property type="molecule type" value="Genomic_DNA"/>
</dbReference>
<proteinExistence type="predicted"/>
<dbReference type="SUPFAM" id="SSF51126">
    <property type="entry name" value="Pectin lyase-like"/>
    <property type="match status" value="1"/>
</dbReference>
<keyword evidence="1" id="KW-0378">Hydrolase</keyword>
<comment type="caution">
    <text evidence="1">The sequence shown here is derived from an EMBL/GenBank/DDBJ whole genome shotgun (WGS) entry which is preliminary data.</text>
</comment>